<evidence type="ECO:0000256" key="2">
    <source>
        <dbReference type="PIRSR" id="PIRSR014972-2"/>
    </source>
</evidence>
<dbReference type="PANTHER" id="PTHR36934:SF1">
    <property type="entry name" value="THIOESTERASE DOMAIN-CONTAINING PROTEIN"/>
    <property type="match status" value="1"/>
</dbReference>
<feature type="active site" evidence="1">
    <location>
        <position position="37"/>
    </location>
</feature>
<evidence type="ECO:0000313" key="4">
    <source>
        <dbReference type="EMBL" id="KAB3534406.1"/>
    </source>
</evidence>
<evidence type="ECO:0000256" key="1">
    <source>
        <dbReference type="PIRSR" id="PIRSR014972-1"/>
    </source>
</evidence>
<feature type="active site" evidence="1">
    <location>
        <position position="45"/>
    </location>
</feature>
<dbReference type="AlphaFoldDB" id="A0A6I0F7R1"/>
<feature type="binding site" evidence="2">
    <location>
        <position position="64"/>
    </location>
    <ligand>
        <name>substrate</name>
    </ligand>
</feature>
<dbReference type="OrthoDB" id="6902891at2"/>
<dbReference type="InterPro" id="IPR025540">
    <property type="entry name" value="FlK"/>
</dbReference>
<protein>
    <submittedName>
        <fullName evidence="4">Thioesterase</fullName>
    </submittedName>
</protein>
<accession>A0A6I0F7R1</accession>
<feature type="domain" description="Fluoroacetyl-CoA-specific thioesterase-like" evidence="3">
    <location>
        <begin position="18"/>
        <end position="119"/>
    </location>
</feature>
<dbReference type="SUPFAM" id="SSF54637">
    <property type="entry name" value="Thioesterase/thiol ester dehydrase-isomerase"/>
    <property type="match status" value="1"/>
</dbReference>
<evidence type="ECO:0000313" key="5">
    <source>
        <dbReference type="Proteomes" id="UP000432715"/>
    </source>
</evidence>
<dbReference type="RefSeq" id="WP_151861258.1">
    <property type="nucleotide sequence ID" value="NZ_WBZC01000028.1"/>
</dbReference>
<reference evidence="4 5" key="1">
    <citation type="submission" date="2019-10" db="EMBL/GenBank/DDBJ databases">
        <title>Alkaliphilus serpentinus sp. nov. and Alkaliphilus pronyensis sp. nov., two novel anaerobic alkaliphilic species isolated from the serpentinized-hosted hydrothermal field of the Prony Bay (New Caledonia).</title>
        <authorList>
            <person name="Postec A."/>
        </authorList>
    </citation>
    <scope>NUCLEOTIDE SEQUENCE [LARGE SCALE GENOMIC DNA]</scope>
    <source>
        <strain evidence="4 5">LacV</strain>
    </source>
</reference>
<dbReference type="PANTHER" id="PTHR36934">
    <property type="entry name" value="BLR0278 PROTEIN"/>
    <property type="match status" value="1"/>
</dbReference>
<gene>
    <name evidence="4" type="ORF">F8154_08860</name>
</gene>
<sequence length="130" mass="14138">MENFNLKIGMKSKIEIIVKQKDTAEEFGSGGVKVLATPLMIGLMEKAAMEAVDPHLPTGLATVGTNVNVSHLGATPVDMKAYATAELIDINGKKLTFKVEAFDEKEMIGKGTHDRYIIDLEKFISKAISK</sequence>
<dbReference type="Proteomes" id="UP000432715">
    <property type="component" value="Unassembled WGS sequence"/>
</dbReference>
<comment type="caution">
    <text evidence="4">The sequence shown here is derived from an EMBL/GenBank/DDBJ whole genome shotgun (WGS) entry which is preliminary data.</text>
</comment>
<dbReference type="InterPro" id="IPR054485">
    <property type="entry name" value="FlK-like_dom"/>
</dbReference>
<proteinExistence type="predicted"/>
<feature type="binding site" evidence="2">
    <location>
        <position position="64"/>
    </location>
    <ligand>
        <name>CoA</name>
        <dbReference type="ChEBI" id="CHEBI:57287"/>
    </ligand>
</feature>
<organism evidence="4 5">
    <name type="scientific">Alkaliphilus pronyensis</name>
    <dbReference type="NCBI Taxonomy" id="1482732"/>
    <lineage>
        <taxon>Bacteria</taxon>
        <taxon>Bacillati</taxon>
        <taxon>Bacillota</taxon>
        <taxon>Clostridia</taxon>
        <taxon>Peptostreptococcales</taxon>
        <taxon>Natronincolaceae</taxon>
        <taxon>Alkaliphilus</taxon>
    </lineage>
</organism>
<dbReference type="PIRSF" id="PIRSF014972">
    <property type="entry name" value="FlK"/>
    <property type="match status" value="1"/>
</dbReference>
<feature type="active site" evidence="1">
    <location>
        <position position="71"/>
    </location>
</feature>
<dbReference type="Pfam" id="PF22636">
    <property type="entry name" value="FlK"/>
    <property type="match status" value="1"/>
</dbReference>
<keyword evidence="5" id="KW-1185">Reference proteome</keyword>
<evidence type="ECO:0000259" key="3">
    <source>
        <dbReference type="Pfam" id="PF22636"/>
    </source>
</evidence>
<dbReference type="EMBL" id="WBZC01000028">
    <property type="protein sequence ID" value="KAB3534406.1"/>
    <property type="molecule type" value="Genomic_DNA"/>
</dbReference>
<dbReference type="Gene3D" id="3.10.129.10">
    <property type="entry name" value="Hotdog Thioesterase"/>
    <property type="match status" value="1"/>
</dbReference>
<dbReference type="InterPro" id="IPR029069">
    <property type="entry name" value="HotDog_dom_sf"/>
</dbReference>
<feature type="binding site" evidence="2">
    <location>
        <position position="115"/>
    </location>
    <ligand>
        <name>substrate</name>
    </ligand>
</feature>
<name>A0A6I0F7R1_9FIRM</name>